<reference evidence="3" key="1">
    <citation type="journal article" date="2019" name="Int. J. Syst. Evol. Microbiol.">
        <title>The Global Catalogue of Microorganisms (GCM) 10K type strain sequencing project: providing services to taxonomists for standard genome sequencing and annotation.</title>
        <authorList>
            <consortium name="The Broad Institute Genomics Platform"/>
            <consortium name="The Broad Institute Genome Sequencing Center for Infectious Disease"/>
            <person name="Wu L."/>
            <person name="Ma J."/>
        </authorList>
    </citation>
    <scope>NUCLEOTIDE SEQUENCE [LARGE SCALE GENOMIC DNA]</scope>
    <source>
        <strain evidence="3">CGMCC 1.16306</strain>
    </source>
</reference>
<dbReference type="Proteomes" id="UP001596415">
    <property type="component" value="Unassembled WGS sequence"/>
</dbReference>
<dbReference type="EMBL" id="JBHTBN010000007">
    <property type="protein sequence ID" value="MFC7358502.1"/>
    <property type="molecule type" value="Genomic_DNA"/>
</dbReference>
<dbReference type="PROSITE" id="PS51257">
    <property type="entry name" value="PROKAR_LIPOPROTEIN"/>
    <property type="match status" value="1"/>
</dbReference>
<keyword evidence="1" id="KW-0732">Signal</keyword>
<evidence type="ECO:0000256" key="1">
    <source>
        <dbReference type="SAM" id="SignalP"/>
    </source>
</evidence>
<accession>A0ABW2MY75</accession>
<feature type="signal peptide" evidence="1">
    <location>
        <begin position="1"/>
        <end position="23"/>
    </location>
</feature>
<organism evidence="2 3">
    <name type="scientific">Jejudonia soesokkakensis</name>
    <dbReference type="NCBI Taxonomy" id="1323432"/>
    <lineage>
        <taxon>Bacteria</taxon>
        <taxon>Pseudomonadati</taxon>
        <taxon>Bacteroidota</taxon>
        <taxon>Flavobacteriia</taxon>
        <taxon>Flavobacteriales</taxon>
        <taxon>Flavobacteriaceae</taxon>
        <taxon>Jejudonia</taxon>
    </lineage>
</organism>
<evidence type="ECO:0000313" key="2">
    <source>
        <dbReference type="EMBL" id="MFC7358502.1"/>
    </source>
</evidence>
<dbReference type="RefSeq" id="WP_380218475.1">
    <property type="nucleotide sequence ID" value="NZ_JBHTBN010000007.1"/>
</dbReference>
<evidence type="ECO:0000313" key="3">
    <source>
        <dbReference type="Proteomes" id="UP001596415"/>
    </source>
</evidence>
<comment type="caution">
    <text evidence="2">The sequence shown here is derived from an EMBL/GenBank/DDBJ whole genome shotgun (WGS) entry which is preliminary data.</text>
</comment>
<feature type="chain" id="PRO_5045142886" evidence="1">
    <location>
        <begin position="24"/>
        <end position="713"/>
    </location>
</feature>
<name>A0ABW2MY75_9FLAO</name>
<gene>
    <name evidence="2" type="ORF">ACFQO1_12445</name>
</gene>
<proteinExistence type="predicted"/>
<keyword evidence="3" id="KW-1185">Reference proteome</keyword>
<sequence>MKNTLTKLVFLLVSVLVLFSCQKEESEMIDETDEETITANSTLANLLSRSSQNPGDLDDIIDGSDCVQVVLPITVFANGQKVIITDEDDIEIVEDIFDQFPNDQDTLEIVFPINIVLADFTQVTVTSQTELDAIIAACENDLDDTLECVSFVYPLTFFTYDSNQQQTGTVIINSDVEMFLFLSNLDDDDIIALQYPVSVIVNGETTVIANNTELVTLLSETNCDNSSIPVDELEAFITSGSWYITYFFDDLDETDDFDGYEFTFATNNTAAATNGSNTVTGTWELTGSSTPDFELFFGTQDPFDELDEDWDILEINENIIRLRDISGGDGSTDYLTFEREPNTNTGGGDVNALIQVLISNNWYVTTYDDDGDDETCDYVDYEFTYTSNGSVTAVSSANTVTGNWAVQNSGSGLDLVLNFNHMGDDDPFEDLNDDWDVVEFDAQVVRLIDISGGNGGTDNLVFGRTPPTNCGTGGNTAAFIENLITDNWFITLYEEDEGNEACNYVDYTFEFFTNGTSTATSDTNTVNGTWSAQNSGSGIDLTLMYEFTGTNDPFEELNDDWDVIEFDGQIIRLVDVSGGGGGTDFLNFERNPLNDCTGNNATELTNILLEGEWFVALYDEDGDDQTSTYQDFNFSFNVNDEVIANGNGTTVNGTWMVLGGTTLDMALDFGPMAPLEEFNDDDWDVISYTSTRVELRDVSGGGGGTDTLVFEKL</sequence>
<protein>
    <submittedName>
        <fullName evidence="2">Uncharacterized protein</fullName>
    </submittedName>
</protein>